<name>A0AA41VI79_PAPNU</name>
<evidence type="ECO:0000313" key="1">
    <source>
        <dbReference type="EMBL" id="MCL7041736.1"/>
    </source>
</evidence>
<evidence type="ECO:0008006" key="3">
    <source>
        <dbReference type="Google" id="ProtNLM"/>
    </source>
</evidence>
<dbReference type="Proteomes" id="UP001177140">
    <property type="component" value="Unassembled WGS sequence"/>
</dbReference>
<keyword evidence="2" id="KW-1185">Reference proteome</keyword>
<protein>
    <recommendedName>
        <fullName evidence="3">Transposase</fullName>
    </recommendedName>
</protein>
<comment type="caution">
    <text evidence="1">The sequence shown here is derived from an EMBL/GenBank/DDBJ whole genome shotgun (WGS) entry which is preliminary data.</text>
</comment>
<organism evidence="1 2">
    <name type="scientific">Papaver nudicaule</name>
    <name type="common">Iceland poppy</name>
    <dbReference type="NCBI Taxonomy" id="74823"/>
    <lineage>
        <taxon>Eukaryota</taxon>
        <taxon>Viridiplantae</taxon>
        <taxon>Streptophyta</taxon>
        <taxon>Embryophyta</taxon>
        <taxon>Tracheophyta</taxon>
        <taxon>Spermatophyta</taxon>
        <taxon>Magnoliopsida</taxon>
        <taxon>Ranunculales</taxon>
        <taxon>Papaveraceae</taxon>
        <taxon>Papaveroideae</taxon>
        <taxon>Papaver</taxon>
    </lineage>
</organism>
<dbReference type="PANTHER" id="PTHR33018:SF37">
    <property type="entry name" value="TRANSPOSASE TNP1_EN_SPM-LIKE DOMAIN-CONTAINING PROTEIN"/>
    <property type="match status" value="1"/>
</dbReference>
<accession>A0AA41VI79</accession>
<gene>
    <name evidence="1" type="ORF">MKW94_006006</name>
</gene>
<dbReference type="Pfam" id="PF03004">
    <property type="entry name" value="Transposase_24"/>
    <property type="match status" value="1"/>
</dbReference>
<reference evidence="1" key="1">
    <citation type="submission" date="2022-03" db="EMBL/GenBank/DDBJ databases">
        <title>A functionally conserved STORR gene fusion in Papaver species that diverged 16.8 million years ago.</title>
        <authorList>
            <person name="Catania T."/>
        </authorList>
    </citation>
    <scope>NUCLEOTIDE SEQUENCE</scope>
    <source>
        <strain evidence="1">S-191538</strain>
    </source>
</reference>
<dbReference type="AlphaFoldDB" id="A0AA41VI79"/>
<dbReference type="InterPro" id="IPR004252">
    <property type="entry name" value="Probable_transposase_24"/>
</dbReference>
<evidence type="ECO:0000313" key="2">
    <source>
        <dbReference type="Proteomes" id="UP001177140"/>
    </source>
</evidence>
<dbReference type="EMBL" id="JAJJMA010226917">
    <property type="protein sequence ID" value="MCL7041736.1"/>
    <property type="molecule type" value="Genomic_DNA"/>
</dbReference>
<sequence length="432" mass="48661">MAGDIIRRHVPVNIEDWRNVPDSFKDDLWHYLMLEFEFPVNHVRSIIETGFAPLFQRYKYDLRSRIVGENRRKKPKKISGVAGEDEVEEVLRGRRPIELTPEEWEAAKLRVPDGMDKHIWEEFVEHERNPKQIERCEKNAEYRSMQTIRHTLGRCSYSNKQYKLDEESNVKAVPKATTDKWLLGHQRPDGSVHPSAIEAHKKVLEAKEKNKGKGLSSDDHLVSPELEEVFPCKRKDIIRGYSSTMSKKQCEMAAVASAALQNRDTDHEERMQAIESTMGTVVGKMASFQTLLGMLGGKVDSVIQMMIANAAAQGPITTPSPEKGSTTYPAGVHSRVMETEDSAPCTLDVGQPVQLLNNVGKVVALGSIVAGVTVHGRKVKPNERKVYIEQVYDQKALVWDAPQGDGYVVLSQLSLPTWLIWAEDRLVGLLNS</sequence>
<proteinExistence type="predicted"/>
<dbReference type="PANTHER" id="PTHR33018">
    <property type="entry name" value="OS10G0338966 PROTEIN-RELATED"/>
    <property type="match status" value="1"/>
</dbReference>